<dbReference type="InterPro" id="IPR006379">
    <property type="entry name" value="HAD-SF_hydro_IIB"/>
</dbReference>
<comment type="caution">
    <text evidence="1">The sequence shown here is derived from an EMBL/GenBank/DDBJ whole genome shotgun (WGS) entry which is preliminary data.</text>
</comment>
<dbReference type="GO" id="GO:0005829">
    <property type="term" value="C:cytosol"/>
    <property type="evidence" value="ECO:0007669"/>
    <property type="project" value="TreeGrafter"/>
</dbReference>
<dbReference type="RefSeq" id="WP_031589315.1">
    <property type="nucleotide sequence ID" value="NZ_JNKN01000016.1"/>
</dbReference>
<dbReference type="GO" id="GO:0000287">
    <property type="term" value="F:magnesium ion binding"/>
    <property type="evidence" value="ECO:0007669"/>
    <property type="project" value="TreeGrafter"/>
</dbReference>
<dbReference type="NCBIfam" id="TIGR00099">
    <property type="entry name" value="Cof-subfamily"/>
    <property type="match status" value="1"/>
</dbReference>
<proteinExistence type="predicted"/>
<dbReference type="InterPro" id="IPR000150">
    <property type="entry name" value="Cof"/>
</dbReference>
<dbReference type="Gene3D" id="3.40.50.1000">
    <property type="entry name" value="HAD superfamily/HAD-like"/>
    <property type="match status" value="1"/>
</dbReference>
<organism evidence="1 2">
    <name type="scientific">Kandleria vitulina DSM 20405</name>
    <dbReference type="NCBI Taxonomy" id="1410657"/>
    <lineage>
        <taxon>Bacteria</taxon>
        <taxon>Bacillati</taxon>
        <taxon>Bacillota</taxon>
        <taxon>Erysipelotrichia</taxon>
        <taxon>Erysipelotrichales</taxon>
        <taxon>Coprobacillaceae</taxon>
        <taxon>Kandleria</taxon>
    </lineage>
</organism>
<dbReference type="SFLD" id="SFLDG01140">
    <property type="entry name" value="C2.B:_Phosphomannomutase_and_P"/>
    <property type="match status" value="1"/>
</dbReference>
<keyword evidence="1" id="KW-0378">Hydrolase</keyword>
<dbReference type="Pfam" id="PF08282">
    <property type="entry name" value="Hydrolase_3"/>
    <property type="match status" value="1"/>
</dbReference>
<dbReference type="PANTHER" id="PTHR10000:SF8">
    <property type="entry name" value="HAD SUPERFAMILY HYDROLASE-LIKE, TYPE 3"/>
    <property type="match status" value="1"/>
</dbReference>
<evidence type="ECO:0000313" key="2">
    <source>
        <dbReference type="Proteomes" id="UP000051841"/>
    </source>
</evidence>
<dbReference type="Gene3D" id="3.30.1240.10">
    <property type="match status" value="1"/>
</dbReference>
<evidence type="ECO:0000313" key="1">
    <source>
        <dbReference type="EMBL" id="KRN48234.1"/>
    </source>
</evidence>
<sequence length="268" mass="30768">MYKLVLSDLDETLIVNHRVPEFNQKAVQKAREKGVKFVVCTGRSQMMIDDILRDLSTYDQKEEYSICFNGGLVMENKNKRILHFHPLDYKKAEIIHREGIRRGLCIILFTIDHCFLIHPIESEIQRKIAQKAAYTIIEDDDFTRFKDKKIAKILLVKDDMDYLKQLRDEVAPLVEGVELSFSSNRYMECTSEGVNKGEGLRWLADYLHIDIKDTIAIGDNYNDVTMLECAGIGACVSSSNDDIKAISDYICQHDYGDGAVKEVLEKFI</sequence>
<dbReference type="NCBIfam" id="TIGR01484">
    <property type="entry name" value="HAD-SF-IIB"/>
    <property type="match status" value="1"/>
</dbReference>
<dbReference type="Proteomes" id="UP000051841">
    <property type="component" value="Unassembled WGS sequence"/>
</dbReference>
<dbReference type="SUPFAM" id="SSF56784">
    <property type="entry name" value="HAD-like"/>
    <property type="match status" value="1"/>
</dbReference>
<dbReference type="PANTHER" id="PTHR10000">
    <property type="entry name" value="PHOSPHOSERINE PHOSPHATASE"/>
    <property type="match status" value="1"/>
</dbReference>
<reference evidence="1 2" key="1">
    <citation type="journal article" date="2015" name="Genome Announc.">
        <title>Expanding the biotechnology potential of lactobacilli through comparative genomics of 213 strains and associated genera.</title>
        <authorList>
            <person name="Sun Z."/>
            <person name="Harris H.M."/>
            <person name="McCann A."/>
            <person name="Guo C."/>
            <person name="Argimon S."/>
            <person name="Zhang W."/>
            <person name="Yang X."/>
            <person name="Jeffery I.B."/>
            <person name="Cooney J.C."/>
            <person name="Kagawa T.F."/>
            <person name="Liu W."/>
            <person name="Song Y."/>
            <person name="Salvetti E."/>
            <person name="Wrobel A."/>
            <person name="Rasinkangas P."/>
            <person name="Parkhill J."/>
            <person name="Rea M.C."/>
            <person name="O'Sullivan O."/>
            <person name="Ritari J."/>
            <person name="Douillard F.P."/>
            <person name="Paul Ross R."/>
            <person name="Yang R."/>
            <person name="Briner A.E."/>
            <person name="Felis G.E."/>
            <person name="de Vos W.M."/>
            <person name="Barrangou R."/>
            <person name="Klaenhammer T.R."/>
            <person name="Caufield P.W."/>
            <person name="Cui Y."/>
            <person name="Zhang H."/>
            <person name="O'Toole P.W."/>
        </authorList>
    </citation>
    <scope>NUCLEOTIDE SEQUENCE [LARGE SCALE GENOMIC DNA]</scope>
    <source>
        <strain evidence="1 2">DSM 20405</strain>
    </source>
</reference>
<dbReference type="AlphaFoldDB" id="A0A0R2HFB7"/>
<name>A0A0R2HFB7_9FIRM</name>
<dbReference type="PATRIC" id="fig|1410657.5.peg.1303"/>
<dbReference type="GO" id="GO:0016791">
    <property type="term" value="F:phosphatase activity"/>
    <property type="evidence" value="ECO:0007669"/>
    <property type="project" value="UniProtKB-ARBA"/>
</dbReference>
<dbReference type="SFLD" id="SFLDS00003">
    <property type="entry name" value="Haloacid_Dehalogenase"/>
    <property type="match status" value="1"/>
</dbReference>
<dbReference type="InterPro" id="IPR023214">
    <property type="entry name" value="HAD_sf"/>
</dbReference>
<dbReference type="InterPro" id="IPR036412">
    <property type="entry name" value="HAD-like_sf"/>
</dbReference>
<dbReference type="EMBL" id="JQBL01000030">
    <property type="protein sequence ID" value="KRN48234.1"/>
    <property type="molecule type" value="Genomic_DNA"/>
</dbReference>
<protein>
    <submittedName>
        <fullName evidence="1">HAD family hydrolase</fullName>
    </submittedName>
</protein>
<gene>
    <name evidence="1" type="ORF">IV49_GL001262</name>
</gene>
<accession>A0A0R2HFB7</accession>
<keyword evidence="2" id="KW-1185">Reference proteome</keyword>